<evidence type="ECO:0000313" key="1">
    <source>
        <dbReference type="EMBL" id="GII79415.1"/>
    </source>
</evidence>
<dbReference type="RefSeq" id="WP_203989385.1">
    <property type="nucleotide sequence ID" value="NZ_BOOU01000058.1"/>
</dbReference>
<dbReference type="EMBL" id="BOOU01000058">
    <property type="protein sequence ID" value="GII79415.1"/>
    <property type="molecule type" value="Genomic_DNA"/>
</dbReference>
<evidence type="ECO:0000313" key="2">
    <source>
        <dbReference type="Proteomes" id="UP000655287"/>
    </source>
</evidence>
<accession>A0A919R8S6</accession>
<reference evidence="1" key="1">
    <citation type="submission" date="2021-01" db="EMBL/GenBank/DDBJ databases">
        <title>Whole genome shotgun sequence of Sphaerisporangium rufum NBRC 109079.</title>
        <authorList>
            <person name="Komaki H."/>
            <person name="Tamura T."/>
        </authorList>
    </citation>
    <scope>NUCLEOTIDE SEQUENCE</scope>
    <source>
        <strain evidence="1">NBRC 109079</strain>
    </source>
</reference>
<sequence>MRWTLGEEVVSRLISEREIQRVPQAGDLATSMLEAARSHLASVTKIQDEDPEGAYALCYDAARKACAALLQAQGLRATSRGGHIALRDAVIAQFGGAPEGRALRRLDHLRRRRNVLEYGGQPGETVTLDELDEALTWTTAIVEFSSRVMPRLDTF</sequence>
<comment type="caution">
    <text evidence="1">The sequence shown here is derived from an EMBL/GenBank/DDBJ whole genome shotgun (WGS) entry which is preliminary data.</text>
</comment>
<protein>
    <recommendedName>
        <fullName evidence="3">HEPN domain-containing protein</fullName>
    </recommendedName>
</protein>
<name>A0A919R8S6_9ACTN</name>
<dbReference type="Gene3D" id="1.20.120.330">
    <property type="entry name" value="Nucleotidyltransferases domain 2"/>
    <property type="match status" value="1"/>
</dbReference>
<dbReference type="Proteomes" id="UP000655287">
    <property type="component" value="Unassembled WGS sequence"/>
</dbReference>
<proteinExistence type="predicted"/>
<keyword evidence="2" id="KW-1185">Reference proteome</keyword>
<organism evidence="1 2">
    <name type="scientific">Sphaerisporangium rufum</name>
    <dbReference type="NCBI Taxonomy" id="1381558"/>
    <lineage>
        <taxon>Bacteria</taxon>
        <taxon>Bacillati</taxon>
        <taxon>Actinomycetota</taxon>
        <taxon>Actinomycetes</taxon>
        <taxon>Streptosporangiales</taxon>
        <taxon>Streptosporangiaceae</taxon>
        <taxon>Sphaerisporangium</taxon>
    </lineage>
</organism>
<gene>
    <name evidence="1" type="ORF">Sru01_43970</name>
</gene>
<evidence type="ECO:0008006" key="3">
    <source>
        <dbReference type="Google" id="ProtNLM"/>
    </source>
</evidence>
<dbReference type="AlphaFoldDB" id="A0A919R8S6"/>